<feature type="domain" description="Histidine kinase" evidence="15">
    <location>
        <begin position="239"/>
        <end position="460"/>
    </location>
</feature>
<evidence type="ECO:0000256" key="4">
    <source>
        <dbReference type="ARBA" id="ARBA00022553"/>
    </source>
</evidence>
<keyword evidence="5" id="KW-0808">Transferase</keyword>
<dbReference type="InterPro" id="IPR036890">
    <property type="entry name" value="HATPase_C_sf"/>
</dbReference>
<dbReference type="GO" id="GO:0005886">
    <property type="term" value="C:plasma membrane"/>
    <property type="evidence" value="ECO:0007669"/>
    <property type="project" value="TreeGrafter"/>
</dbReference>
<proteinExistence type="predicted"/>
<evidence type="ECO:0000256" key="5">
    <source>
        <dbReference type="ARBA" id="ARBA00022679"/>
    </source>
</evidence>
<keyword evidence="6" id="KW-0547">Nucleotide-binding</keyword>
<dbReference type="GO" id="GO:0005524">
    <property type="term" value="F:ATP binding"/>
    <property type="evidence" value="ECO:0007669"/>
    <property type="project" value="UniProtKB-KW"/>
</dbReference>
<evidence type="ECO:0000259" key="16">
    <source>
        <dbReference type="PROSITE" id="PS50110"/>
    </source>
</evidence>
<dbReference type="AlphaFoldDB" id="A0A967AU99"/>
<dbReference type="Gene3D" id="3.40.50.2300">
    <property type="match status" value="1"/>
</dbReference>
<dbReference type="PROSITE" id="PS50110">
    <property type="entry name" value="RESPONSE_REGULATORY"/>
    <property type="match status" value="1"/>
</dbReference>
<feature type="coiled-coil region" evidence="13">
    <location>
        <begin position="212"/>
        <end position="239"/>
    </location>
</feature>
<evidence type="ECO:0000256" key="7">
    <source>
        <dbReference type="ARBA" id="ARBA00022777"/>
    </source>
</evidence>
<dbReference type="InterPro" id="IPR001789">
    <property type="entry name" value="Sig_transdc_resp-reg_receiver"/>
</dbReference>
<dbReference type="Pfam" id="PF02518">
    <property type="entry name" value="HATPase_c"/>
    <property type="match status" value="1"/>
</dbReference>
<feature type="modified residue" description="4-aspartylphosphate" evidence="12">
    <location>
        <position position="532"/>
    </location>
</feature>
<dbReference type="CDD" id="cd16922">
    <property type="entry name" value="HATPase_EvgS-ArcB-TorS-like"/>
    <property type="match status" value="1"/>
</dbReference>
<dbReference type="FunFam" id="3.30.565.10:FF:000010">
    <property type="entry name" value="Sensor histidine kinase RcsC"/>
    <property type="match status" value="1"/>
</dbReference>
<evidence type="ECO:0000256" key="13">
    <source>
        <dbReference type="SAM" id="Coils"/>
    </source>
</evidence>
<keyword evidence="18" id="KW-1185">Reference proteome</keyword>
<dbReference type="PANTHER" id="PTHR43047">
    <property type="entry name" value="TWO-COMPONENT HISTIDINE PROTEIN KINASE"/>
    <property type="match status" value="1"/>
</dbReference>
<dbReference type="InterPro" id="IPR011006">
    <property type="entry name" value="CheY-like_superfamily"/>
</dbReference>
<dbReference type="PRINTS" id="PR00344">
    <property type="entry name" value="BCTRLSENSOR"/>
</dbReference>
<feature type="transmembrane region" description="Helical" evidence="14">
    <location>
        <begin position="91"/>
        <end position="113"/>
    </location>
</feature>
<dbReference type="InterPro" id="IPR003661">
    <property type="entry name" value="HisK_dim/P_dom"/>
</dbReference>
<evidence type="ECO:0000256" key="12">
    <source>
        <dbReference type="PROSITE-ProRule" id="PRU00169"/>
    </source>
</evidence>
<protein>
    <recommendedName>
        <fullName evidence="3">histidine kinase</fullName>
        <ecNumber evidence="3">2.7.13.3</ecNumber>
    </recommendedName>
</protein>
<dbReference type="InterPro" id="IPR036097">
    <property type="entry name" value="HisK_dim/P_sf"/>
</dbReference>
<dbReference type="SUPFAM" id="SSF55874">
    <property type="entry name" value="ATPase domain of HSP90 chaperone/DNA topoisomerase II/histidine kinase"/>
    <property type="match status" value="1"/>
</dbReference>
<feature type="domain" description="Response regulatory" evidence="16">
    <location>
        <begin position="483"/>
        <end position="597"/>
    </location>
</feature>
<dbReference type="SMART" id="SM00388">
    <property type="entry name" value="HisKA"/>
    <property type="match status" value="1"/>
</dbReference>
<dbReference type="RefSeq" id="WP_152575009.1">
    <property type="nucleotide sequence ID" value="NZ_VIKU02000004.1"/>
</dbReference>
<keyword evidence="4 12" id="KW-0597">Phosphoprotein</keyword>
<dbReference type="SMART" id="SM00387">
    <property type="entry name" value="HATPase_c"/>
    <property type="match status" value="1"/>
</dbReference>
<evidence type="ECO:0000256" key="8">
    <source>
        <dbReference type="ARBA" id="ARBA00022840"/>
    </source>
</evidence>
<sequence length="679" mass="75757">MSTIGTTQKKTKNIAMFIRSSLFIIGLWMLAVLFYKIIRLYGAGEVVKNGLHLGQTELHLVHILVGGTVVGILFGALEVALHKSGLSRKSYFQILFVKLSAFFGALLIAVVAGRTAGQVLVEGQSFSSVMSEMPAFLISPLVIPLYLYAIAASFAVTFLRQVDKKFGSQVLFNLLIGKYFKAKEAELAESKEYLEYQVQERTKDLASEVAARKKTESALRDAKEQAEAANIAKSQFLANMSHEIRTPLNAIVGFSQILQNQSKKFDLDTQFENYLDNIRISGQNLSELINDILDLSKIEAGKIALSEEDMNLKQMLQSIYHVNKAAANEKNIVLEYNFRPNTPNFIRSDRSKLKQILMNLLSNAIKFTPEGKKIFLNASLEEKHLLFEVRDEGIGIEPDKQSTIFDPFVQADASVTREYGGTGLGLSITKNMVDLMGGTISLESSLGTGSIFRITVPYHAPERNDLDQGQIKLNALSIPKTSRILVVEDNPMNQDMIKAFFNEINHDILVANDGVEGVKMAFKYKPDLIFMDIHMPGIDGYEAMHRIREKDTSTPIVAFSADAFKEQQERAMAAGFSSYITKPIQLDILIQCLNQFLGTKDSNIREEQKVLTKSESKKLKTVLESLKSTPIYETEKLVDYAETLSDLISSALKEALLEIIYSGDGRGFENLIAQIKNQY</sequence>
<comment type="catalytic activity">
    <reaction evidence="1">
        <text>ATP + protein L-histidine = ADP + protein N-phospho-L-histidine.</text>
        <dbReference type="EC" id="2.7.13.3"/>
    </reaction>
</comment>
<feature type="transmembrane region" description="Helical" evidence="14">
    <location>
        <begin position="133"/>
        <end position="159"/>
    </location>
</feature>
<keyword evidence="9" id="KW-0902">Two-component regulatory system</keyword>
<dbReference type="GO" id="GO:0009927">
    <property type="term" value="F:histidine phosphotransfer kinase activity"/>
    <property type="evidence" value="ECO:0007669"/>
    <property type="project" value="TreeGrafter"/>
</dbReference>
<dbReference type="FunFam" id="1.10.287.130:FF:000038">
    <property type="entry name" value="Sensory transduction histidine kinase"/>
    <property type="match status" value="1"/>
</dbReference>
<gene>
    <name evidence="17" type="ORF">FK220_014230</name>
</gene>
<evidence type="ECO:0000256" key="11">
    <source>
        <dbReference type="ARBA" id="ARBA00023306"/>
    </source>
</evidence>
<dbReference type="Pfam" id="PF00072">
    <property type="entry name" value="Response_reg"/>
    <property type="match status" value="1"/>
</dbReference>
<accession>A0A967AU99</accession>
<keyword evidence="10 14" id="KW-0472">Membrane</keyword>
<evidence type="ECO:0000256" key="9">
    <source>
        <dbReference type="ARBA" id="ARBA00023012"/>
    </source>
</evidence>
<dbReference type="SUPFAM" id="SSF47384">
    <property type="entry name" value="Homodimeric domain of signal transducing histidine kinase"/>
    <property type="match status" value="1"/>
</dbReference>
<keyword evidence="8" id="KW-0067">ATP-binding</keyword>
<organism evidence="17 18">
    <name type="scientific">Pelagihabitans pacificus</name>
    <dbReference type="NCBI Taxonomy" id="2696054"/>
    <lineage>
        <taxon>Bacteria</taxon>
        <taxon>Pseudomonadati</taxon>
        <taxon>Bacteroidota</taxon>
        <taxon>Flavobacteriia</taxon>
        <taxon>Flavobacteriales</taxon>
        <taxon>Flavobacteriaceae</taxon>
        <taxon>Pelagihabitans</taxon>
    </lineage>
</organism>
<name>A0A967AU99_9FLAO</name>
<feature type="transmembrane region" description="Helical" evidence="14">
    <location>
        <begin position="58"/>
        <end position="79"/>
    </location>
</feature>
<dbReference type="SMART" id="SM00448">
    <property type="entry name" value="REC"/>
    <property type="match status" value="1"/>
</dbReference>
<keyword evidence="7" id="KW-0418">Kinase</keyword>
<dbReference type="Proteomes" id="UP000707206">
    <property type="component" value="Unassembled WGS sequence"/>
</dbReference>
<evidence type="ECO:0000256" key="10">
    <source>
        <dbReference type="ARBA" id="ARBA00023136"/>
    </source>
</evidence>
<evidence type="ECO:0000256" key="3">
    <source>
        <dbReference type="ARBA" id="ARBA00012438"/>
    </source>
</evidence>
<reference evidence="17" key="1">
    <citation type="submission" date="2019-07" db="EMBL/GenBank/DDBJ databases">
        <authorList>
            <person name="De-Chao Zhang Q."/>
        </authorList>
    </citation>
    <scope>NUCLEOTIDE SEQUENCE</scope>
    <source>
        <strain evidence="17">TP-CH-4</strain>
    </source>
</reference>
<dbReference type="PROSITE" id="PS50109">
    <property type="entry name" value="HIS_KIN"/>
    <property type="match status" value="1"/>
</dbReference>
<evidence type="ECO:0000256" key="6">
    <source>
        <dbReference type="ARBA" id="ARBA00022741"/>
    </source>
</evidence>
<reference evidence="17" key="2">
    <citation type="submission" date="2020-03" db="EMBL/GenBank/DDBJ databases">
        <title>Flavobacteriaceae bacterium strain TP-CH-4, a member of the family Flavobacteriaceae isolated from a deep-sea seamount.</title>
        <authorList>
            <person name="Zhang D.-C."/>
        </authorList>
    </citation>
    <scope>NUCLEOTIDE SEQUENCE</scope>
    <source>
        <strain evidence="17">TP-CH-4</strain>
    </source>
</reference>
<evidence type="ECO:0000313" key="17">
    <source>
        <dbReference type="EMBL" id="NHF60509.1"/>
    </source>
</evidence>
<dbReference type="SUPFAM" id="SSF52172">
    <property type="entry name" value="CheY-like"/>
    <property type="match status" value="1"/>
</dbReference>
<evidence type="ECO:0000313" key="18">
    <source>
        <dbReference type="Proteomes" id="UP000707206"/>
    </source>
</evidence>
<evidence type="ECO:0000256" key="14">
    <source>
        <dbReference type="SAM" id="Phobius"/>
    </source>
</evidence>
<dbReference type="InterPro" id="IPR005467">
    <property type="entry name" value="His_kinase_dom"/>
</dbReference>
<keyword evidence="14" id="KW-0812">Transmembrane</keyword>
<dbReference type="InterPro" id="IPR004358">
    <property type="entry name" value="Sig_transdc_His_kin-like_C"/>
</dbReference>
<dbReference type="Gene3D" id="1.10.287.130">
    <property type="match status" value="1"/>
</dbReference>
<keyword evidence="13" id="KW-0175">Coiled coil</keyword>
<dbReference type="CDD" id="cd17546">
    <property type="entry name" value="REC_hyHK_CKI1_RcsC-like"/>
    <property type="match status" value="1"/>
</dbReference>
<evidence type="ECO:0000256" key="2">
    <source>
        <dbReference type="ARBA" id="ARBA00004370"/>
    </source>
</evidence>
<evidence type="ECO:0000256" key="1">
    <source>
        <dbReference type="ARBA" id="ARBA00000085"/>
    </source>
</evidence>
<dbReference type="EC" id="2.7.13.3" evidence="3"/>
<keyword evidence="14" id="KW-1133">Transmembrane helix</keyword>
<dbReference type="CDD" id="cd00082">
    <property type="entry name" value="HisKA"/>
    <property type="match status" value="1"/>
</dbReference>
<evidence type="ECO:0000259" key="15">
    <source>
        <dbReference type="PROSITE" id="PS50109"/>
    </source>
</evidence>
<comment type="subcellular location">
    <subcellularLocation>
        <location evidence="2">Membrane</location>
    </subcellularLocation>
</comment>
<feature type="transmembrane region" description="Helical" evidence="14">
    <location>
        <begin position="21"/>
        <end position="38"/>
    </location>
</feature>
<comment type="caution">
    <text evidence="17">The sequence shown here is derived from an EMBL/GenBank/DDBJ whole genome shotgun (WGS) entry which is preliminary data.</text>
</comment>
<keyword evidence="11" id="KW-0131">Cell cycle</keyword>
<dbReference type="InterPro" id="IPR003594">
    <property type="entry name" value="HATPase_dom"/>
</dbReference>
<dbReference type="GO" id="GO:0000155">
    <property type="term" value="F:phosphorelay sensor kinase activity"/>
    <property type="evidence" value="ECO:0007669"/>
    <property type="project" value="InterPro"/>
</dbReference>
<dbReference type="PANTHER" id="PTHR43047:SF72">
    <property type="entry name" value="OSMOSENSING HISTIDINE PROTEIN KINASE SLN1"/>
    <property type="match status" value="1"/>
</dbReference>
<dbReference type="Gene3D" id="3.30.565.10">
    <property type="entry name" value="Histidine kinase-like ATPase, C-terminal domain"/>
    <property type="match status" value="1"/>
</dbReference>
<dbReference type="Pfam" id="PF00512">
    <property type="entry name" value="HisKA"/>
    <property type="match status" value="1"/>
</dbReference>
<dbReference type="EMBL" id="VIKU02000004">
    <property type="protein sequence ID" value="NHF60509.1"/>
    <property type="molecule type" value="Genomic_DNA"/>
</dbReference>